<dbReference type="Proteomes" id="UP000596742">
    <property type="component" value="Unassembled WGS sequence"/>
</dbReference>
<name>A0A8B6DEI4_MYTGA</name>
<dbReference type="InterPro" id="IPR036259">
    <property type="entry name" value="MFS_trans_sf"/>
</dbReference>
<feature type="transmembrane region" description="Helical" evidence="8">
    <location>
        <begin position="643"/>
        <end position="661"/>
    </location>
</feature>
<feature type="domain" description="Kazal-like" evidence="10">
    <location>
        <begin position="568"/>
        <end position="618"/>
    </location>
</feature>
<keyword evidence="8" id="KW-0813">Transport</keyword>
<dbReference type="AlphaFoldDB" id="A0A8B6DEI4"/>
<reference evidence="11" key="1">
    <citation type="submission" date="2018-11" db="EMBL/GenBank/DDBJ databases">
        <authorList>
            <person name="Alioto T."/>
            <person name="Alioto T."/>
        </authorList>
    </citation>
    <scope>NUCLEOTIDE SEQUENCE</scope>
</reference>
<feature type="transmembrane region" description="Helical" evidence="8">
    <location>
        <begin position="681"/>
        <end position="706"/>
    </location>
</feature>
<feature type="domain" description="Major facilitator superfamily (MFS) profile" evidence="9">
    <location>
        <begin position="174"/>
        <end position="759"/>
    </location>
</feature>
<evidence type="ECO:0000256" key="4">
    <source>
        <dbReference type="ARBA" id="ARBA00022692"/>
    </source>
</evidence>
<feature type="transmembrane region" description="Helical" evidence="8">
    <location>
        <begin position="174"/>
        <end position="192"/>
    </location>
</feature>
<keyword evidence="8" id="KW-0406">Ion transport</keyword>
<dbReference type="CDD" id="cd17403">
    <property type="entry name" value="MFS_SLCO4_OATP4"/>
    <property type="match status" value="1"/>
</dbReference>
<keyword evidence="12" id="KW-1185">Reference proteome</keyword>
<dbReference type="Pfam" id="PF03137">
    <property type="entry name" value="OATP"/>
    <property type="match status" value="1"/>
</dbReference>
<dbReference type="InterPro" id="IPR004156">
    <property type="entry name" value="OATP"/>
</dbReference>
<dbReference type="InterPro" id="IPR020846">
    <property type="entry name" value="MFS_dom"/>
</dbReference>
<gene>
    <name evidence="11" type="ORF">MGAL_10B029690</name>
</gene>
<dbReference type="PANTHER" id="PTHR11388:SF160">
    <property type="entry name" value="SOLUTE CARRIER ORGANIC ANION TRANSPORTER FAMILY MEMBER"/>
    <property type="match status" value="1"/>
</dbReference>
<feature type="transmembrane region" description="Helical" evidence="8">
    <location>
        <begin position="379"/>
        <end position="401"/>
    </location>
</feature>
<comment type="similarity">
    <text evidence="2 8">Belongs to the organo anion transporter (TC 2.A.60) family.</text>
</comment>
<dbReference type="NCBIfam" id="TIGR00805">
    <property type="entry name" value="oat"/>
    <property type="match status" value="1"/>
</dbReference>
<evidence type="ECO:0000256" key="8">
    <source>
        <dbReference type="RuleBase" id="RU362056"/>
    </source>
</evidence>
<dbReference type="InterPro" id="IPR002350">
    <property type="entry name" value="Kazal_dom"/>
</dbReference>
<proteinExistence type="inferred from homology"/>
<feature type="transmembrane region" description="Helical" evidence="8">
    <location>
        <begin position="332"/>
        <end position="359"/>
    </location>
</feature>
<evidence type="ECO:0000256" key="5">
    <source>
        <dbReference type="ARBA" id="ARBA00022989"/>
    </source>
</evidence>
<dbReference type="Gene3D" id="1.20.1250.20">
    <property type="entry name" value="MFS general substrate transporter like domains"/>
    <property type="match status" value="1"/>
</dbReference>
<keyword evidence="4 8" id="KW-0812">Transmembrane</keyword>
<comment type="caution">
    <text evidence="8">Lacks conserved residue(s) required for the propagation of feature annotation.</text>
</comment>
<feature type="transmembrane region" description="Helical" evidence="8">
    <location>
        <begin position="294"/>
        <end position="320"/>
    </location>
</feature>
<dbReference type="PROSITE" id="PS50850">
    <property type="entry name" value="MFS"/>
    <property type="match status" value="1"/>
</dbReference>
<feature type="transmembrane region" description="Helical" evidence="8">
    <location>
        <begin position="735"/>
        <end position="755"/>
    </location>
</feature>
<evidence type="ECO:0000256" key="6">
    <source>
        <dbReference type="ARBA" id="ARBA00023136"/>
    </source>
</evidence>
<keyword evidence="5 8" id="KW-1133">Transmembrane helix</keyword>
<keyword evidence="3" id="KW-1003">Cell membrane</keyword>
<dbReference type="GO" id="GO:0015347">
    <property type="term" value="F:sodium-independent organic anion transmembrane transporter activity"/>
    <property type="evidence" value="ECO:0007669"/>
    <property type="project" value="TreeGrafter"/>
</dbReference>
<evidence type="ECO:0000256" key="1">
    <source>
        <dbReference type="ARBA" id="ARBA00004651"/>
    </source>
</evidence>
<accession>A0A8B6DEI4</accession>
<evidence type="ECO:0000256" key="3">
    <source>
        <dbReference type="ARBA" id="ARBA00022475"/>
    </source>
</evidence>
<dbReference type="GO" id="GO:0043252">
    <property type="term" value="P:sodium-independent organic anion transport"/>
    <property type="evidence" value="ECO:0007669"/>
    <property type="project" value="TreeGrafter"/>
</dbReference>
<sequence>MSSSKIIVVVDPVKNPRGIPHFEAKNFKSKKIDRVSEYQAVYRKWPFQKPRTSIRPKSNKYEVAATMKSDTTYKMDYAPPKVTTKRVPDDGCYGEDIDDPIVELLPLTAGYDISPDSMQEENTKQNGGLDKLEEAYLERPESERSSSLSDPDIRCGYFTYSPDWLQYWNNPKSLLFFLCCLSMVQGFVVNGINNVNTSTIERRFELPSSRVGTISSAYDVSAAILGIVISYFGSGRNKPRLIACAAIVMSIGSFMMALPHFTTGPYQWGQNSAEKCKDPSIVPECTTNSDLQNYLYVFLLGQALHGVGGTTLYIVGVALLDDSVPASSSPMYVGVLYAFATLGPALGYIVGGQFLNIYVDYHVADSDGTGLSADDPRWVGAWWIGFICSFLLFLVFSLPLFGFGKELPTAKHVRATRVSQVHGGKDDKDLIHKDSNDRSLREFPKAMWGIISNPTFLLITLAGTGEGLATSGFATFMPKLIQNQFGITASWASMLGGLMAVPGAAGGQFIGGLVCKRWKLKIQGMLRLNIIVCIAAMILDTVVWIRCPEDSVAGVNIQYNISNNEMMPQLEHSCNSNCSCSTEFYEPMCTEDMVQYFSPCFAGCSNGFLNGESYTNCTCMHHRNSGIPKTMTATVGRCKSDCYLLYIFLPLLLFAIFFRFMQSPPALSATLRCIHDNQRTFALGIQWFIARLLGTVPGPIFFGAIIDSTCLVWQENECGDKKSCYIYDNASLSSYFFIILVSVKIFTASMFILAYKIYKPPSDKCITTVIKKPEESNGFDSICSPEPKSDSTTVV</sequence>
<dbReference type="GO" id="GO:0006811">
    <property type="term" value="P:monoatomic ion transport"/>
    <property type="evidence" value="ECO:0007669"/>
    <property type="project" value="UniProtKB-KW"/>
</dbReference>
<feature type="transmembrane region" description="Helical" evidence="8">
    <location>
        <begin position="489"/>
        <end position="514"/>
    </location>
</feature>
<feature type="transmembrane region" description="Helical" evidence="8">
    <location>
        <begin position="212"/>
        <end position="234"/>
    </location>
</feature>
<organism evidence="11 12">
    <name type="scientific">Mytilus galloprovincialis</name>
    <name type="common">Mediterranean mussel</name>
    <dbReference type="NCBI Taxonomy" id="29158"/>
    <lineage>
        <taxon>Eukaryota</taxon>
        <taxon>Metazoa</taxon>
        <taxon>Spiralia</taxon>
        <taxon>Lophotrochozoa</taxon>
        <taxon>Mollusca</taxon>
        <taxon>Bivalvia</taxon>
        <taxon>Autobranchia</taxon>
        <taxon>Pteriomorphia</taxon>
        <taxon>Mytilida</taxon>
        <taxon>Mytiloidea</taxon>
        <taxon>Mytilidae</taxon>
        <taxon>Mytilinae</taxon>
        <taxon>Mytilus</taxon>
    </lineage>
</organism>
<dbReference type="EMBL" id="UYJE01003286">
    <property type="protein sequence ID" value="VDI17977.1"/>
    <property type="molecule type" value="Genomic_DNA"/>
</dbReference>
<evidence type="ECO:0000313" key="11">
    <source>
        <dbReference type="EMBL" id="VDI17977.1"/>
    </source>
</evidence>
<dbReference type="PROSITE" id="PS51465">
    <property type="entry name" value="KAZAL_2"/>
    <property type="match status" value="1"/>
</dbReference>
<evidence type="ECO:0000256" key="2">
    <source>
        <dbReference type="ARBA" id="ARBA00009657"/>
    </source>
</evidence>
<keyword evidence="7" id="KW-1015">Disulfide bond</keyword>
<evidence type="ECO:0000259" key="10">
    <source>
        <dbReference type="PROSITE" id="PS51465"/>
    </source>
</evidence>
<dbReference type="PANTHER" id="PTHR11388">
    <property type="entry name" value="ORGANIC ANION TRANSPORTER"/>
    <property type="match status" value="1"/>
</dbReference>
<dbReference type="OrthoDB" id="5062115at2759"/>
<comment type="subcellular location">
    <subcellularLocation>
        <location evidence="1 8">Cell membrane</location>
        <topology evidence="1 8">Multi-pass membrane protein</topology>
    </subcellularLocation>
</comment>
<feature type="transmembrane region" description="Helical" evidence="8">
    <location>
        <begin position="241"/>
        <end position="261"/>
    </location>
</feature>
<evidence type="ECO:0000259" key="9">
    <source>
        <dbReference type="PROSITE" id="PS50850"/>
    </source>
</evidence>
<feature type="transmembrane region" description="Helical" evidence="8">
    <location>
        <begin position="446"/>
        <end position="469"/>
    </location>
</feature>
<protein>
    <recommendedName>
        <fullName evidence="8">Solute carrier organic anion transporter family member</fullName>
    </recommendedName>
</protein>
<evidence type="ECO:0000256" key="7">
    <source>
        <dbReference type="ARBA" id="ARBA00023157"/>
    </source>
</evidence>
<comment type="caution">
    <text evidence="11">The sequence shown here is derived from an EMBL/GenBank/DDBJ whole genome shotgun (WGS) entry which is preliminary data.</text>
</comment>
<dbReference type="GO" id="GO:0016323">
    <property type="term" value="C:basolateral plasma membrane"/>
    <property type="evidence" value="ECO:0007669"/>
    <property type="project" value="TreeGrafter"/>
</dbReference>
<dbReference type="SUPFAM" id="SSF103473">
    <property type="entry name" value="MFS general substrate transporter"/>
    <property type="match status" value="1"/>
</dbReference>
<evidence type="ECO:0000313" key="12">
    <source>
        <dbReference type="Proteomes" id="UP000596742"/>
    </source>
</evidence>
<keyword evidence="6 8" id="KW-0472">Membrane</keyword>